<evidence type="ECO:0000256" key="1">
    <source>
        <dbReference type="SAM" id="Phobius"/>
    </source>
</evidence>
<organism evidence="3">
    <name type="scientific">Amphimedon queenslandica</name>
    <name type="common">Sponge</name>
    <dbReference type="NCBI Taxonomy" id="400682"/>
    <lineage>
        <taxon>Eukaryota</taxon>
        <taxon>Metazoa</taxon>
        <taxon>Porifera</taxon>
        <taxon>Demospongiae</taxon>
        <taxon>Heteroscleromorpha</taxon>
        <taxon>Haplosclerida</taxon>
        <taxon>Niphatidae</taxon>
        <taxon>Amphimedon</taxon>
    </lineage>
</organism>
<dbReference type="InParanoid" id="A0A1X7V8D8"/>
<dbReference type="SUPFAM" id="SSF51126">
    <property type="entry name" value="Pectin lyase-like"/>
    <property type="match status" value="1"/>
</dbReference>
<keyword evidence="2" id="KW-0732">Signal</keyword>
<dbReference type="PANTHER" id="PTHR11319:SF35">
    <property type="entry name" value="OUTER MEMBRANE PROTEIN PMPC-RELATED"/>
    <property type="match status" value="1"/>
</dbReference>
<feature type="transmembrane region" description="Helical" evidence="1">
    <location>
        <begin position="1084"/>
        <end position="1102"/>
    </location>
</feature>
<protein>
    <recommendedName>
        <fullName evidence="4">Right handed beta helix domain-containing protein</fullName>
    </recommendedName>
</protein>
<feature type="transmembrane region" description="Helical" evidence="1">
    <location>
        <begin position="959"/>
        <end position="979"/>
    </location>
</feature>
<feature type="transmembrane region" description="Helical" evidence="1">
    <location>
        <begin position="778"/>
        <end position="800"/>
    </location>
</feature>
<dbReference type="PANTHER" id="PTHR11319">
    <property type="entry name" value="G PROTEIN-COUPLED RECEPTOR-RELATED"/>
    <property type="match status" value="1"/>
</dbReference>
<feature type="transmembrane region" description="Helical" evidence="1">
    <location>
        <begin position="820"/>
        <end position="839"/>
    </location>
</feature>
<evidence type="ECO:0000313" key="3">
    <source>
        <dbReference type="EnsemblMetazoa" id="Aqu2.1.36049_001"/>
    </source>
</evidence>
<feature type="transmembrane region" description="Helical" evidence="1">
    <location>
        <begin position="859"/>
        <end position="881"/>
    </location>
</feature>
<feature type="chain" id="PRO_5013141089" description="Right handed beta helix domain-containing protein" evidence="2">
    <location>
        <begin position="16"/>
        <end position="1182"/>
    </location>
</feature>
<name>A0A1X7V8D8_AMPQE</name>
<evidence type="ECO:0008006" key="4">
    <source>
        <dbReference type="Google" id="ProtNLM"/>
    </source>
</evidence>
<feature type="transmembrane region" description="Helical" evidence="1">
    <location>
        <begin position="1026"/>
        <end position="1046"/>
    </location>
</feature>
<accession>A0A1X7V8D8</accession>
<feature type="transmembrane region" description="Helical" evidence="1">
    <location>
        <begin position="1058"/>
        <end position="1077"/>
    </location>
</feature>
<dbReference type="InterPro" id="IPR011050">
    <property type="entry name" value="Pectin_lyase_fold/virulence"/>
</dbReference>
<dbReference type="AlphaFoldDB" id="A0A1X7V8D8"/>
<keyword evidence="1" id="KW-1133">Transmembrane helix</keyword>
<feature type="signal peptide" evidence="2">
    <location>
        <begin position="1"/>
        <end position="15"/>
    </location>
</feature>
<sequence>MIILLLCIFVHSVSSFNIRIDGNNGIDSIECLTEQPQYSCQSLKYVADTINNTGNLTIEIISPTLSLQGSVIFTDINGLTINGQGTIINCSYASMLYGNSGIVFNKCSIVALIGFTIEHCGLLYKKDQKYYGRQSVLFYNCKNFNVAKVNFSDNNGYGLVLYESSSGSVMHNLFINNGIKHYRAEELNATGGGLHILQYNLYNSSMSTNIISIASNQFVNNSATTMGGALYMEVDHCANLLLCITFSNFIGNRAGTAGGAIGFIVHKTKCSYNSTTMPLEFVVALISCNITNNMAKFGGGIAIQIVHLAPGDVKEKEFHFEFCYFTGNKAVVSSAVDVSGRRQKIYKCLETVIKFERCYFIENIAGIDINQQELNGKLFKATLYAADAFVDLFSKISFINNSGTALYAVNSRLHISYHARINFSNNTGDRGGAIFLAEDSVMTFLEGGLSFINISNNRALIGGAIYIQSSINLHEGTCFIFQPHDNVTFHFTNNNATSKFGRDIFASTFQDCIQLYGGNVSTIFTSSKMGKFEFSSPTPPPVATAPVKLSIIDEEELSPYPGIPYNMTITQMDEFDNTITNLQLFPLSATLQNVHSSSLKIDITYSIANSYIIVFKGTVGDTATLLLQTTEYSARKLINITLYHCPPGYIFQIDTCHCKSNYYYGISGRLEDNAAVIDGGLWAGYIKEKFATADCVTSLCNYHNSKGNRHEDHVLPLNYSLLNDHVCGPHRNGVLCGSCITGYTTYLHSPSYHCGESTHCQYGPLLYIISEIIPVTGIFLVILFFNINLTSGALYSFIFYSQVVNNHYRNTVYQSYSGPLVYFFHAFKMIYGIFDLETFEIDQLSFCLFKDATIMDLMMIKYLTTLYAFLLIIITILLLKFHSFHCCIKLCHKCGRKNIRGSIVNALTAFLVLCYFRCLIITLYILFPSYVKGDHEVTLKTVPLYNGDMSYLSHNHLKYVTPALICLMVIILPPPIILLSEPLMVRVSGVLNIRRNVVTYTLHRLRMKLKPFLDSFQGCFKDNCRCFAGLFFLYRILPVLIPIYFSDGKFWNIMTKELLILCILFLHCLCAPFQEIFHNHMNSFLLIDLILINTLQIAPLNTNNSTTTLVAVFEVVLMSLPLAYLLCYIGWYTCCRKHCIQIKFNAIISPSGHNTNDDDNDELPQRLLPDFTKSYGMFNKSD</sequence>
<keyword evidence="1" id="KW-0812">Transmembrane</keyword>
<reference evidence="3" key="1">
    <citation type="submission" date="2017-05" db="UniProtKB">
        <authorList>
            <consortium name="EnsemblMetazoa"/>
        </authorList>
    </citation>
    <scope>IDENTIFICATION</scope>
</reference>
<keyword evidence="1" id="KW-0472">Membrane</keyword>
<proteinExistence type="predicted"/>
<feature type="transmembrane region" description="Helical" evidence="1">
    <location>
        <begin position="1108"/>
        <end position="1131"/>
    </location>
</feature>
<evidence type="ECO:0000256" key="2">
    <source>
        <dbReference type="SAM" id="SignalP"/>
    </source>
</evidence>
<dbReference type="EnsemblMetazoa" id="Aqu2.1.36049_001">
    <property type="protein sequence ID" value="Aqu2.1.36049_001"/>
    <property type="gene ID" value="Aqu2.1.36049"/>
</dbReference>
<dbReference type="OrthoDB" id="5989148at2759"/>
<feature type="transmembrane region" description="Helical" evidence="1">
    <location>
        <begin position="902"/>
        <end position="927"/>
    </location>
</feature>